<keyword evidence="2" id="KW-1003">Cell membrane</keyword>
<evidence type="ECO:0000256" key="3">
    <source>
        <dbReference type="ARBA" id="ARBA00022670"/>
    </source>
</evidence>
<protein>
    <submittedName>
        <fullName evidence="9">Exosortase family protein XrtF</fullName>
    </submittedName>
</protein>
<dbReference type="Proteomes" id="UP000317557">
    <property type="component" value="Unassembled WGS sequence"/>
</dbReference>
<dbReference type="EMBL" id="FXTP01000002">
    <property type="protein sequence ID" value="SMO47074.1"/>
    <property type="molecule type" value="Genomic_DNA"/>
</dbReference>
<evidence type="ECO:0000256" key="5">
    <source>
        <dbReference type="ARBA" id="ARBA00022801"/>
    </source>
</evidence>
<dbReference type="GO" id="GO:0006508">
    <property type="term" value="P:proteolysis"/>
    <property type="evidence" value="ECO:0007669"/>
    <property type="project" value="UniProtKB-KW"/>
</dbReference>
<keyword evidence="7 8" id="KW-0472">Membrane</keyword>
<evidence type="ECO:0000256" key="7">
    <source>
        <dbReference type="ARBA" id="ARBA00023136"/>
    </source>
</evidence>
<dbReference type="AlphaFoldDB" id="A0A521BIV3"/>
<evidence type="ECO:0000256" key="2">
    <source>
        <dbReference type="ARBA" id="ARBA00022475"/>
    </source>
</evidence>
<evidence type="ECO:0000256" key="6">
    <source>
        <dbReference type="ARBA" id="ARBA00022989"/>
    </source>
</evidence>
<dbReference type="InterPro" id="IPR019127">
    <property type="entry name" value="Exosortase"/>
</dbReference>
<comment type="subcellular location">
    <subcellularLocation>
        <location evidence="1">Cell membrane</location>
        <topology evidence="1">Multi-pass membrane protein</topology>
    </subcellularLocation>
</comment>
<evidence type="ECO:0000256" key="8">
    <source>
        <dbReference type="SAM" id="Phobius"/>
    </source>
</evidence>
<dbReference type="InterPro" id="IPR026392">
    <property type="entry name" value="Exo/Archaeosortase_dom"/>
</dbReference>
<feature type="transmembrane region" description="Helical" evidence="8">
    <location>
        <begin position="141"/>
        <end position="159"/>
    </location>
</feature>
<keyword evidence="5" id="KW-0378">Hydrolase</keyword>
<sequence>MNTPIGRFIAKALAFFIAWYVLYELWLLPDGRVDRWLSLNIIATGGGLLQWLGFDAYTVNRIIGIGESPGIKIVDGCNGIAAMGLFIGFILAYPGDWKKRAAYVVVGVGVIYLVNIVRIMILAVTQLYWPTFFDFTHDYSTTAIFYIVIFILWMIWVNYSDTEFKDRSPKTAS</sequence>
<dbReference type="GO" id="GO:0005886">
    <property type="term" value="C:plasma membrane"/>
    <property type="evidence" value="ECO:0007669"/>
    <property type="project" value="UniProtKB-SubCell"/>
</dbReference>
<proteinExistence type="predicted"/>
<dbReference type="OrthoDB" id="678161at2"/>
<gene>
    <name evidence="9" type="ORF">SAMN06265219_102314</name>
</gene>
<feature type="transmembrane region" description="Helical" evidence="8">
    <location>
        <begin position="73"/>
        <end position="94"/>
    </location>
</feature>
<keyword evidence="3" id="KW-0645">Protease</keyword>
<keyword evidence="10" id="KW-1185">Reference proteome</keyword>
<dbReference type="GO" id="GO:0008233">
    <property type="term" value="F:peptidase activity"/>
    <property type="evidence" value="ECO:0007669"/>
    <property type="project" value="UniProtKB-KW"/>
</dbReference>
<dbReference type="NCBIfam" id="TIGR04178">
    <property type="entry name" value="exo_archaeo"/>
    <property type="match status" value="1"/>
</dbReference>
<feature type="transmembrane region" description="Helical" evidence="8">
    <location>
        <begin position="101"/>
        <end position="129"/>
    </location>
</feature>
<organism evidence="9 10">
    <name type="scientific">Gracilimonas mengyeensis</name>
    <dbReference type="NCBI Taxonomy" id="1302730"/>
    <lineage>
        <taxon>Bacteria</taxon>
        <taxon>Pseudomonadati</taxon>
        <taxon>Balneolota</taxon>
        <taxon>Balneolia</taxon>
        <taxon>Balneolales</taxon>
        <taxon>Balneolaceae</taxon>
        <taxon>Gracilimonas</taxon>
    </lineage>
</organism>
<feature type="transmembrane region" description="Helical" evidence="8">
    <location>
        <begin position="12"/>
        <end position="29"/>
    </location>
</feature>
<feature type="transmembrane region" description="Helical" evidence="8">
    <location>
        <begin position="36"/>
        <end position="53"/>
    </location>
</feature>
<dbReference type="Pfam" id="PF09721">
    <property type="entry name" value="Exosortase_EpsH"/>
    <property type="match status" value="1"/>
</dbReference>
<evidence type="ECO:0000256" key="4">
    <source>
        <dbReference type="ARBA" id="ARBA00022692"/>
    </source>
</evidence>
<name>A0A521BIV3_9BACT</name>
<dbReference type="NCBIfam" id="NF046081">
    <property type="entry name" value="exosort_XrtX"/>
    <property type="match status" value="1"/>
</dbReference>
<evidence type="ECO:0000313" key="10">
    <source>
        <dbReference type="Proteomes" id="UP000317557"/>
    </source>
</evidence>
<dbReference type="RefSeq" id="WP_142453315.1">
    <property type="nucleotide sequence ID" value="NZ_FXTP01000002.1"/>
</dbReference>
<keyword evidence="4 8" id="KW-0812">Transmembrane</keyword>
<evidence type="ECO:0000313" key="9">
    <source>
        <dbReference type="EMBL" id="SMO47074.1"/>
    </source>
</evidence>
<reference evidence="9 10" key="1">
    <citation type="submission" date="2017-05" db="EMBL/GenBank/DDBJ databases">
        <authorList>
            <person name="Varghese N."/>
            <person name="Submissions S."/>
        </authorList>
    </citation>
    <scope>NUCLEOTIDE SEQUENCE [LARGE SCALE GENOMIC DNA]</scope>
    <source>
        <strain evidence="9 10">DSM 21985</strain>
    </source>
</reference>
<accession>A0A521BIV3</accession>
<evidence type="ECO:0000256" key="1">
    <source>
        <dbReference type="ARBA" id="ARBA00004651"/>
    </source>
</evidence>
<keyword evidence="6 8" id="KW-1133">Transmembrane helix</keyword>